<dbReference type="AlphaFoldDB" id="A0A9J6AVS4"/>
<reference evidence="1 2" key="1">
    <citation type="submission" date="2020-09" db="EMBL/GenBank/DDBJ databases">
        <title>De no assembly of potato wild relative species, Solanum commersonii.</title>
        <authorList>
            <person name="Cho K."/>
        </authorList>
    </citation>
    <scope>NUCLEOTIDE SEQUENCE [LARGE SCALE GENOMIC DNA]</scope>
    <source>
        <strain evidence="1">LZ3.2</strain>
        <tissue evidence="1">Leaf</tissue>
    </source>
</reference>
<dbReference type="Proteomes" id="UP000824120">
    <property type="component" value="Chromosome 1"/>
</dbReference>
<gene>
    <name evidence="1" type="ORF">H5410_000257</name>
</gene>
<dbReference type="EMBL" id="JACXVP010000001">
    <property type="protein sequence ID" value="KAG5628540.1"/>
    <property type="molecule type" value="Genomic_DNA"/>
</dbReference>
<comment type="caution">
    <text evidence="1">The sequence shown here is derived from an EMBL/GenBank/DDBJ whole genome shotgun (WGS) entry which is preliminary data.</text>
</comment>
<organism evidence="1 2">
    <name type="scientific">Solanum commersonii</name>
    <name type="common">Commerson's wild potato</name>
    <name type="synonym">Commerson's nightshade</name>
    <dbReference type="NCBI Taxonomy" id="4109"/>
    <lineage>
        <taxon>Eukaryota</taxon>
        <taxon>Viridiplantae</taxon>
        <taxon>Streptophyta</taxon>
        <taxon>Embryophyta</taxon>
        <taxon>Tracheophyta</taxon>
        <taxon>Spermatophyta</taxon>
        <taxon>Magnoliopsida</taxon>
        <taxon>eudicotyledons</taxon>
        <taxon>Gunneridae</taxon>
        <taxon>Pentapetalae</taxon>
        <taxon>asterids</taxon>
        <taxon>lamiids</taxon>
        <taxon>Solanales</taxon>
        <taxon>Solanaceae</taxon>
        <taxon>Solanoideae</taxon>
        <taxon>Solaneae</taxon>
        <taxon>Solanum</taxon>
    </lineage>
</organism>
<protein>
    <submittedName>
        <fullName evidence="1">Uncharacterized protein</fullName>
    </submittedName>
</protein>
<evidence type="ECO:0000313" key="1">
    <source>
        <dbReference type="EMBL" id="KAG5628540.1"/>
    </source>
</evidence>
<sequence>MLSGLTRRKNQDLVYFKFQSFTVYGTNVHNCSQGGTDITISFESDQDLIVQILSILIARTTSSKYFLNIGQHASIEVVSNMHVFTCCLSLAEQVVAGAGGGGDLGGGGGGDLGGGGGGEHGRGLGRGRGRGLGLGGGHGCGQGYGHDKC</sequence>
<proteinExistence type="predicted"/>
<evidence type="ECO:0000313" key="2">
    <source>
        <dbReference type="Proteomes" id="UP000824120"/>
    </source>
</evidence>
<name>A0A9J6AVS4_SOLCO</name>
<keyword evidence="2" id="KW-1185">Reference proteome</keyword>
<accession>A0A9J6AVS4</accession>